<dbReference type="Proteomes" id="UP000002308">
    <property type="component" value="Chromosome"/>
</dbReference>
<proteinExistence type="predicted"/>
<organism evidence="1 2">
    <name type="scientific">Saccharolobus islandicus (strain Y.G.57.14 / Yellowstone #1)</name>
    <name type="common">Sulfolobus islandicus</name>
    <dbReference type="NCBI Taxonomy" id="439386"/>
    <lineage>
        <taxon>Archaea</taxon>
        <taxon>Thermoproteota</taxon>
        <taxon>Thermoprotei</taxon>
        <taxon>Sulfolobales</taxon>
        <taxon>Sulfolobaceae</taxon>
        <taxon>Saccharolobus</taxon>
    </lineage>
</organism>
<dbReference type="HOGENOM" id="CLU_2646099_0_0_2"/>
<reference evidence="1 2" key="1">
    <citation type="journal article" date="2009" name="Proc. Natl. Acad. Sci. U.S.A.">
        <title>Biogeography of the Sulfolobus islandicus pan-genome.</title>
        <authorList>
            <person name="Reno M.L."/>
            <person name="Held N.L."/>
            <person name="Fields C.J."/>
            <person name="Burke P.V."/>
            <person name="Whitaker R.J."/>
        </authorList>
    </citation>
    <scope>NUCLEOTIDE SEQUENCE [LARGE SCALE GENOMIC DNA]</scope>
    <source>
        <strain evidence="2">Y.G.57.14 / Yellowstone #1</strain>
    </source>
</reference>
<name>C3NEX3_SACI7</name>
<protein>
    <submittedName>
        <fullName evidence="1">ORF1 in transposon ISC1078</fullName>
    </submittedName>
</protein>
<evidence type="ECO:0000313" key="1">
    <source>
        <dbReference type="EMBL" id="ACP45862.1"/>
    </source>
</evidence>
<dbReference type="AlphaFoldDB" id="C3NEX3"/>
<dbReference type="EMBL" id="CP001403">
    <property type="protein sequence ID" value="ACP45862.1"/>
    <property type="molecule type" value="Genomic_DNA"/>
</dbReference>
<gene>
    <name evidence="1" type="ordered locus">YG5714_1602</name>
</gene>
<sequence>MKNDMRIKDVVKKYNVSVFTVCKQLRKDDWSAKPREGPTKLKEEKKLVQILEKSPRDFGLNYDFWTLKLIAYILKK</sequence>
<evidence type="ECO:0000313" key="2">
    <source>
        <dbReference type="Proteomes" id="UP000002308"/>
    </source>
</evidence>
<dbReference type="KEGG" id="siy:YG5714_1602"/>
<accession>C3NEX3</accession>